<dbReference type="InterPro" id="IPR002808">
    <property type="entry name" value="AdoCbi_amidolase"/>
</dbReference>
<reference evidence="1" key="1">
    <citation type="journal article" date="2014" name="Int. J. Syst. Evol. Microbiol.">
        <title>Complete genome sequence of Corynebacterium casei LMG S-19264T (=DSM 44701T), isolated from a smear-ripened cheese.</title>
        <authorList>
            <consortium name="US DOE Joint Genome Institute (JGI-PGF)"/>
            <person name="Walter F."/>
            <person name="Albersmeier A."/>
            <person name="Kalinowski J."/>
            <person name="Ruckert C."/>
        </authorList>
    </citation>
    <scope>NUCLEOTIDE SEQUENCE</scope>
    <source>
        <strain evidence="1">CGMCC 1.15179</strain>
    </source>
</reference>
<dbReference type="PANTHER" id="PTHR35336:SF5">
    <property type="entry name" value="ADENOSYLCOBINAMIDE AMIDOHYDROLASE"/>
    <property type="match status" value="1"/>
</dbReference>
<sequence>MLKETRSILFDHRRIILTRDFEYLMVEWDEPLTVLSSALWGGGLRKARRLINRHVPKDYCEDDPRQEARQWLIRQGWHIGETVALLTAARLADAQVRVTEGYRFHLATVVTAGVSNAARAGKAGPTYLDYPRPGTINMMLIVDGELTYAAMVNAVITASEAKAAALQELKVRDSEGDLATGTTTDAVIVASTQQAVEGVTHHYAGVASPFGQILGREVYHAVRSAVQLAQERKGEIIG</sequence>
<dbReference type="RefSeq" id="WP_188646444.1">
    <property type="nucleotide sequence ID" value="NZ_BMHQ01000002.1"/>
</dbReference>
<dbReference type="AlphaFoldDB" id="A0A8J2VGH6"/>
<proteinExistence type="predicted"/>
<dbReference type="Proteomes" id="UP000625210">
    <property type="component" value="Unassembled WGS sequence"/>
</dbReference>
<gene>
    <name evidence="1" type="ORF">GCM10011571_06180</name>
</gene>
<name>A0A8J2VGH6_9BACL</name>
<evidence type="ECO:0000313" key="2">
    <source>
        <dbReference type="Proteomes" id="UP000625210"/>
    </source>
</evidence>
<dbReference type="PANTHER" id="PTHR35336">
    <property type="entry name" value="ADENOSYLCOBINAMIDE AMIDOHYDROLASE"/>
    <property type="match status" value="1"/>
</dbReference>
<dbReference type="InterPro" id="IPR052209">
    <property type="entry name" value="CbiZ"/>
</dbReference>
<reference evidence="1" key="2">
    <citation type="submission" date="2020-09" db="EMBL/GenBank/DDBJ databases">
        <authorList>
            <person name="Sun Q."/>
            <person name="Zhou Y."/>
        </authorList>
    </citation>
    <scope>NUCLEOTIDE SEQUENCE</scope>
    <source>
        <strain evidence="1">CGMCC 1.15179</strain>
    </source>
</reference>
<dbReference type="Pfam" id="PF01955">
    <property type="entry name" value="CbiZ"/>
    <property type="match status" value="1"/>
</dbReference>
<comment type="caution">
    <text evidence="1">The sequence shown here is derived from an EMBL/GenBank/DDBJ whole genome shotgun (WGS) entry which is preliminary data.</text>
</comment>
<dbReference type="EMBL" id="BMHQ01000002">
    <property type="protein sequence ID" value="GGE07698.1"/>
    <property type="molecule type" value="Genomic_DNA"/>
</dbReference>
<protein>
    <submittedName>
        <fullName evidence="1">Adenosylcobinamide amidohydrolase</fullName>
    </submittedName>
</protein>
<accession>A0A8J2VGH6</accession>
<organism evidence="1 2">
    <name type="scientific">Marinithermofilum abyssi</name>
    <dbReference type="NCBI Taxonomy" id="1571185"/>
    <lineage>
        <taxon>Bacteria</taxon>
        <taxon>Bacillati</taxon>
        <taxon>Bacillota</taxon>
        <taxon>Bacilli</taxon>
        <taxon>Bacillales</taxon>
        <taxon>Thermoactinomycetaceae</taxon>
        <taxon>Marinithermofilum</taxon>
    </lineage>
</organism>
<keyword evidence="2" id="KW-1185">Reference proteome</keyword>
<evidence type="ECO:0000313" key="1">
    <source>
        <dbReference type="EMBL" id="GGE07698.1"/>
    </source>
</evidence>